<sequence>MIIKLNEWFLDTEKDEIYPNLRKWIRYESLGEDADIKRRTQGENLNIISKLNWYEENTKPKYVYAII</sequence>
<proteinExistence type="predicted"/>
<reference evidence="1" key="1">
    <citation type="submission" date="2019-11" db="EMBL/GenBank/DDBJ databases">
        <title>Characterization of Clostridium perfringens isolates from swine manure treated agricultural soils.</title>
        <authorList>
            <person name="Wushke S.T."/>
        </authorList>
    </citation>
    <scope>NUCLEOTIDE SEQUENCE</scope>
    <source>
        <strain evidence="1">X15</strain>
    </source>
</reference>
<accession>A0AAW9J662</accession>
<comment type="caution">
    <text evidence="1">The sequence shown here is derived from an EMBL/GenBank/DDBJ whole genome shotgun (WGS) entry which is preliminary data.</text>
</comment>
<name>A0AAW9J662_CLOPF</name>
<dbReference type="Proteomes" id="UP001289066">
    <property type="component" value="Unassembled WGS sequence"/>
</dbReference>
<evidence type="ECO:0000313" key="1">
    <source>
        <dbReference type="EMBL" id="MDZ5034283.1"/>
    </source>
</evidence>
<dbReference type="AlphaFoldDB" id="A0AAW9J662"/>
<evidence type="ECO:0000313" key="2">
    <source>
        <dbReference type="Proteomes" id="UP001289066"/>
    </source>
</evidence>
<gene>
    <name evidence="1" type="ORF">GNF81_16380</name>
</gene>
<organism evidence="1 2">
    <name type="scientific">Clostridium perfringens</name>
    <dbReference type="NCBI Taxonomy" id="1502"/>
    <lineage>
        <taxon>Bacteria</taxon>
        <taxon>Bacillati</taxon>
        <taxon>Bacillota</taxon>
        <taxon>Clostridia</taxon>
        <taxon>Eubacteriales</taxon>
        <taxon>Clostridiaceae</taxon>
        <taxon>Clostridium</taxon>
    </lineage>
</organism>
<protein>
    <submittedName>
        <fullName evidence="1">Uncharacterized protein</fullName>
    </submittedName>
</protein>
<dbReference type="EMBL" id="WNVG01000396">
    <property type="protein sequence ID" value="MDZ5034283.1"/>
    <property type="molecule type" value="Genomic_DNA"/>
</dbReference>
<dbReference type="RefSeq" id="WP_322412778.1">
    <property type="nucleotide sequence ID" value="NZ_WNVG01000396.1"/>
</dbReference>